<name>A0A427AYK6_ENSVE</name>
<evidence type="ECO:0000313" key="2">
    <source>
        <dbReference type="EMBL" id="RRT81186.1"/>
    </source>
</evidence>
<dbReference type="Proteomes" id="UP000287651">
    <property type="component" value="Unassembled WGS sequence"/>
</dbReference>
<dbReference type="AlphaFoldDB" id="A0A427AYK6"/>
<feature type="region of interest" description="Disordered" evidence="1">
    <location>
        <begin position="14"/>
        <end position="45"/>
    </location>
</feature>
<evidence type="ECO:0000313" key="3">
    <source>
        <dbReference type="Proteomes" id="UP000287651"/>
    </source>
</evidence>
<proteinExistence type="predicted"/>
<organism evidence="2 3">
    <name type="scientific">Ensete ventricosum</name>
    <name type="common">Abyssinian banana</name>
    <name type="synonym">Musa ensete</name>
    <dbReference type="NCBI Taxonomy" id="4639"/>
    <lineage>
        <taxon>Eukaryota</taxon>
        <taxon>Viridiplantae</taxon>
        <taxon>Streptophyta</taxon>
        <taxon>Embryophyta</taxon>
        <taxon>Tracheophyta</taxon>
        <taxon>Spermatophyta</taxon>
        <taxon>Magnoliopsida</taxon>
        <taxon>Liliopsida</taxon>
        <taxon>Zingiberales</taxon>
        <taxon>Musaceae</taxon>
        <taxon>Ensete</taxon>
    </lineage>
</organism>
<evidence type="ECO:0000256" key="1">
    <source>
        <dbReference type="SAM" id="MobiDB-lite"/>
    </source>
</evidence>
<reference evidence="2 3" key="1">
    <citation type="journal article" date="2014" name="Agronomy (Basel)">
        <title>A Draft Genome Sequence for Ensete ventricosum, the Drought-Tolerant Tree Against Hunger.</title>
        <authorList>
            <person name="Harrison J."/>
            <person name="Moore K.A."/>
            <person name="Paszkiewicz K."/>
            <person name="Jones T."/>
            <person name="Grant M."/>
            <person name="Ambacheew D."/>
            <person name="Muzemil S."/>
            <person name="Studholme D.J."/>
        </authorList>
    </citation>
    <scope>NUCLEOTIDE SEQUENCE [LARGE SCALE GENOMIC DNA]</scope>
</reference>
<accession>A0A427AYK6</accession>
<gene>
    <name evidence="2" type="ORF">B296_00005027</name>
</gene>
<sequence>MRVNNSMLWVGGPDWNNGREIRPAQTRRGSDAGSDEPVGNGGQLPMKAVRAPRFFDLEAAMQRRSRTSMHGYLSSLRAIEMDELTYRISFHNKTAVFEFPCRSSGMVKADTRTPPITLRKAARTFLST</sequence>
<protein>
    <submittedName>
        <fullName evidence="2">Uncharacterized protein</fullName>
    </submittedName>
</protein>
<dbReference type="EMBL" id="AMZH03000972">
    <property type="protein sequence ID" value="RRT81186.1"/>
    <property type="molecule type" value="Genomic_DNA"/>
</dbReference>
<comment type="caution">
    <text evidence="2">The sequence shown here is derived from an EMBL/GenBank/DDBJ whole genome shotgun (WGS) entry which is preliminary data.</text>
</comment>